<feature type="signal peptide" evidence="2">
    <location>
        <begin position="1"/>
        <end position="18"/>
    </location>
</feature>
<keyword evidence="1" id="KW-0472">Membrane</keyword>
<name>A0A6M4IVP2_9BACT</name>
<gene>
    <name evidence="3" type="ORF">HKW67_12410</name>
</gene>
<feature type="transmembrane region" description="Helical" evidence="1">
    <location>
        <begin position="299"/>
        <end position="325"/>
    </location>
</feature>
<keyword evidence="2" id="KW-0732">Signal</keyword>
<dbReference type="KEGG" id="ggr:HKW67_12410"/>
<evidence type="ECO:0000313" key="4">
    <source>
        <dbReference type="Proteomes" id="UP000500938"/>
    </source>
</evidence>
<feature type="transmembrane region" description="Helical" evidence="1">
    <location>
        <begin position="242"/>
        <end position="259"/>
    </location>
</feature>
<dbReference type="InterPro" id="IPR018247">
    <property type="entry name" value="EF_Hand_1_Ca_BS"/>
</dbReference>
<reference evidence="3 4" key="1">
    <citation type="submission" date="2020-05" db="EMBL/GenBank/DDBJ databases">
        <title>Complete genome sequence of Gemmatimonas greenlandica TET16.</title>
        <authorList>
            <person name="Zeng Y."/>
        </authorList>
    </citation>
    <scope>NUCLEOTIDE SEQUENCE [LARGE SCALE GENOMIC DNA]</scope>
    <source>
        <strain evidence="3 4">TET16</strain>
    </source>
</reference>
<dbReference type="Pfam" id="PF13795">
    <property type="entry name" value="HupE_UreJ_2"/>
    <property type="match status" value="1"/>
</dbReference>
<feature type="transmembrane region" description="Helical" evidence="1">
    <location>
        <begin position="271"/>
        <end position="293"/>
    </location>
</feature>
<organism evidence="3 4">
    <name type="scientific">Gemmatimonas groenlandica</name>
    <dbReference type="NCBI Taxonomy" id="2732249"/>
    <lineage>
        <taxon>Bacteria</taxon>
        <taxon>Pseudomonadati</taxon>
        <taxon>Gemmatimonadota</taxon>
        <taxon>Gemmatimonadia</taxon>
        <taxon>Gemmatimonadales</taxon>
        <taxon>Gemmatimonadaceae</taxon>
        <taxon>Gemmatimonas</taxon>
    </lineage>
</organism>
<dbReference type="EMBL" id="CP053085">
    <property type="protein sequence ID" value="QJR36251.1"/>
    <property type="molecule type" value="Genomic_DNA"/>
</dbReference>
<protein>
    <submittedName>
        <fullName evidence="3">HupE/UreJ family protein</fullName>
    </submittedName>
</protein>
<dbReference type="AlphaFoldDB" id="A0A6M4IVP2"/>
<dbReference type="InterPro" id="IPR032809">
    <property type="entry name" value="Put_HupE_UreJ"/>
</dbReference>
<keyword evidence="4" id="KW-1185">Reference proteome</keyword>
<evidence type="ECO:0000256" key="2">
    <source>
        <dbReference type="SAM" id="SignalP"/>
    </source>
</evidence>
<feature type="transmembrane region" description="Helical" evidence="1">
    <location>
        <begin position="217"/>
        <end position="236"/>
    </location>
</feature>
<accession>A0A6M4IVP2</accession>
<keyword evidence="1" id="KW-1133">Transmembrane helix</keyword>
<keyword evidence="1" id="KW-0812">Transmembrane</keyword>
<dbReference type="Proteomes" id="UP000500938">
    <property type="component" value="Chromosome"/>
</dbReference>
<feature type="chain" id="PRO_5026891569" evidence="2">
    <location>
        <begin position="19"/>
        <end position="345"/>
    </location>
</feature>
<proteinExistence type="predicted"/>
<evidence type="ECO:0000256" key="1">
    <source>
        <dbReference type="SAM" id="Phobius"/>
    </source>
</evidence>
<dbReference type="RefSeq" id="WP_171225686.1">
    <property type="nucleotide sequence ID" value="NZ_CP053085.1"/>
</dbReference>
<dbReference type="PROSITE" id="PS00018">
    <property type="entry name" value="EF_HAND_1"/>
    <property type="match status" value="1"/>
</dbReference>
<feature type="transmembrane region" description="Helical" evidence="1">
    <location>
        <begin position="190"/>
        <end position="210"/>
    </location>
</feature>
<sequence>MSARRMLVALSVALTTFAAPLHAHLMPAQSGTLNVRGRAVFGALSIPVSTLTGFDDDGNGRLSPIELQRHDAALQQQISSRLQLTNGTDRGSRDFLQLSVELVENDPASAGGGTHVLVLVKQTFIAAPAQLAIHTDLFGSTGSEQQLAIKAMHDSTAEMAVLRASHPNHQFFQSPAHVATQYSALGIEHILTGVDHVLFVLTIIVAAAGWRYWLTVLTSFTVAHSITLALGMLNVVRISPSIVEPLILASIVLMFALNITHKATKLPVRAAIVFACGLLHGLGFASAMADIGLSGSSKLISLTAFNAGIELGQAAIVAVALLAIFAAKAHRPKPVPPFTLSAVDS</sequence>
<evidence type="ECO:0000313" key="3">
    <source>
        <dbReference type="EMBL" id="QJR36251.1"/>
    </source>
</evidence>